<feature type="transmembrane region" description="Helical" evidence="8">
    <location>
        <begin position="248"/>
        <end position="268"/>
    </location>
</feature>
<dbReference type="FunFam" id="1.20.1250.20:FF:000078">
    <property type="entry name" value="MFS maltose transporter, putative"/>
    <property type="match status" value="1"/>
</dbReference>
<reference evidence="10 11" key="1">
    <citation type="submission" date="2017-10" db="EMBL/GenBank/DDBJ databases">
        <title>Comparative genomics in systemic dimorphic fungi from Ajellomycetaceae.</title>
        <authorList>
            <person name="Munoz J.F."/>
            <person name="Mcewen J.G."/>
            <person name="Clay O.K."/>
            <person name="Cuomo C.A."/>
        </authorList>
    </citation>
    <scope>NUCLEOTIDE SEQUENCE [LARGE SCALE GENOMIC DNA]</scope>
    <source>
        <strain evidence="10 11">UAMH5409</strain>
    </source>
</reference>
<evidence type="ECO:0000259" key="9">
    <source>
        <dbReference type="PROSITE" id="PS50850"/>
    </source>
</evidence>
<sequence>MDIKPPDPCYSHPSEALEFATVPAFINPQCSEFIEPASLASIRRLQTQPSLSLVYPASPTTPSFRRSDELYDGFGRGIPGTRGLANDARAATHTEHQMTVREAMRIYKKAIGWSIVLSLTLVMEGFDKTLMTSFFAFPSFQRDYGTRIEGKDEYQISTTWQASLTNCALVGETIGLLLNGYLTDRFGNPKTMTASLFAHALFIFLSFFAKSLNMLLASQILCGIPLGIYQTLSATYAAEYMPVVLRAYLISSLNLCWVIGQLLATGILRHFIKSSSQWSYRIPFALQWAWILPLAIASLFAPETPWWLVKHEKPHAARRVLARLTSSSSNNSINASKIDESVALMQHTNEVEKHLSTSGGMGYTDCFRGVDLRRTEIACATYMTQSVCGIMTGYAAYFYSQAGLRTDQAFTMSIAMYGAGIMGVGLCWTLMRFTGRRTLYIAGCVIIALILLTAGIIGAFDEKKVTKTHHHHDAPISTTTPTQATVGPICYSLVTEIPSARLRAKTVVLARIAYNFISCLTNSIMPQLLNPTAWNWRGKTCLLWAGAAVLACIWCWFRLPEPKGLTYMELDVLFEKRVGARRFRRVQMGLRRVGYFDIDLNAGEGGGRSWHMGQVGAVK</sequence>
<dbReference type="InterPro" id="IPR005829">
    <property type="entry name" value="Sugar_transporter_CS"/>
</dbReference>
<comment type="subcellular location">
    <subcellularLocation>
        <location evidence="1">Membrane</location>
        <topology evidence="1">Multi-pass membrane protein</topology>
    </subcellularLocation>
</comment>
<dbReference type="OrthoDB" id="6612291at2759"/>
<dbReference type="SUPFAM" id="SSF103473">
    <property type="entry name" value="MFS general substrate transporter"/>
    <property type="match status" value="1"/>
</dbReference>
<name>A0A2B7WIA1_9EURO</name>
<evidence type="ECO:0000256" key="1">
    <source>
        <dbReference type="ARBA" id="ARBA00004141"/>
    </source>
</evidence>
<feature type="transmembrane region" description="Helical" evidence="8">
    <location>
        <begin position="288"/>
        <end position="309"/>
    </location>
</feature>
<dbReference type="InterPro" id="IPR050360">
    <property type="entry name" value="MFS_Sugar_Transporters"/>
</dbReference>
<accession>A0A2B7WIA1</accession>
<keyword evidence="5 8" id="KW-1133">Transmembrane helix</keyword>
<comment type="similarity">
    <text evidence="2 7">Belongs to the major facilitator superfamily. Sugar transporter (TC 2.A.1.1) family.</text>
</comment>
<evidence type="ECO:0000313" key="11">
    <source>
        <dbReference type="Proteomes" id="UP000223968"/>
    </source>
</evidence>
<evidence type="ECO:0000313" key="10">
    <source>
        <dbReference type="EMBL" id="PGG96237.1"/>
    </source>
</evidence>
<keyword evidence="4 8" id="KW-0812">Transmembrane</keyword>
<dbReference type="InterPro" id="IPR005828">
    <property type="entry name" value="MFS_sugar_transport-like"/>
</dbReference>
<dbReference type="InterPro" id="IPR003663">
    <property type="entry name" value="Sugar/inositol_transpt"/>
</dbReference>
<feature type="domain" description="Major facilitator superfamily (MFS) profile" evidence="9">
    <location>
        <begin position="113"/>
        <end position="563"/>
    </location>
</feature>
<feature type="transmembrane region" description="Helical" evidence="8">
    <location>
        <begin position="409"/>
        <end position="431"/>
    </location>
</feature>
<keyword evidence="6 8" id="KW-0472">Membrane</keyword>
<dbReference type="InterPro" id="IPR020846">
    <property type="entry name" value="MFS_dom"/>
</dbReference>
<dbReference type="GO" id="GO:0016020">
    <property type="term" value="C:membrane"/>
    <property type="evidence" value="ECO:0007669"/>
    <property type="project" value="UniProtKB-SubCell"/>
</dbReference>
<dbReference type="PROSITE" id="PS50850">
    <property type="entry name" value="MFS"/>
    <property type="match status" value="1"/>
</dbReference>
<feature type="transmembrane region" description="Helical" evidence="8">
    <location>
        <begin position="377"/>
        <end position="397"/>
    </location>
</feature>
<protein>
    <recommendedName>
        <fullName evidence="9">Major facilitator superfamily (MFS) profile domain-containing protein</fullName>
    </recommendedName>
</protein>
<keyword evidence="11" id="KW-1185">Reference proteome</keyword>
<dbReference type="AlphaFoldDB" id="A0A2B7WIA1"/>
<organism evidence="10 11">
    <name type="scientific">Helicocarpus griseus UAMH5409</name>
    <dbReference type="NCBI Taxonomy" id="1447875"/>
    <lineage>
        <taxon>Eukaryota</taxon>
        <taxon>Fungi</taxon>
        <taxon>Dikarya</taxon>
        <taxon>Ascomycota</taxon>
        <taxon>Pezizomycotina</taxon>
        <taxon>Eurotiomycetes</taxon>
        <taxon>Eurotiomycetidae</taxon>
        <taxon>Onygenales</taxon>
        <taxon>Ajellomycetaceae</taxon>
        <taxon>Helicocarpus</taxon>
    </lineage>
</organism>
<dbReference type="Gene3D" id="1.20.1250.20">
    <property type="entry name" value="MFS general substrate transporter like domains"/>
    <property type="match status" value="1"/>
</dbReference>
<gene>
    <name evidence="10" type="ORF">AJ79_09673</name>
</gene>
<dbReference type="Pfam" id="PF00083">
    <property type="entry name" value="Sugar_tr"/>
    <property type="match status" value="1"/>
</dbReference>
<comment type="caution">
    <text evidence="10">The sequence shown here is derived from an EMBL/GenBank/DDBJ whole genome shotgun (WGS) entry which is preliminary data.</text>
</comment>
<dbReference type="EMBL" id="PDNB01000289">
    <property type="protein sequence ID" value="PGG96237.1"/>
    <property type="molecule type" value="Genomic_DNA"/>
</dbReference>
<evidence type="ECO:0000256" key="4">
    <source>
        <dbReference type="ARBA" id="ARBA00022692"/>
    </source>
</evidence>
<keyword evidence="3 7" id="KW-0813">Transport</keyword>
<feature type="transmembrane region" description="Helical" evidence="8">
    <location>
        <begin position="215"/>
        <end position="236"/>
    </location>
</feature>
<evidence type="ECO:0000256" key="3">
    <source>
        <dbReference type="ARBA" id="ARBA00022448"/>
    </source>
</evidence>
<evidence type="ECO:0000256" key="5">
    <source>
        <dbReference type="ARBA" id="ARBA00022989"/>
    </source>
</evidence>
<feature type="transmembrane region" description="Helical" evidence="8">
    <location>
        <begin position="508"/>
        <end position="529"/>
    </location>
</feature>
<dbReference type="PROSITE" id="PS00217">
    <property type="entry name" value="SUGAR_TRANSPORT_2"/>
    <property type="match status" value="1"/>
</dbReference>
<evidence type="ECO:0000256" key="2">
    <source>
        <dbReference type="ARBA" id="ARBA00010992"/>
    </source>
</evidence>
<dbReference type="Proteomes" id="UP000223968">
    <property type="component" value="Unassembled WGS sequence"/>
</dbReference>
<dbReference type="InterPro" id="IPR036259">
    <property type="entry name" value="MFS_trans_sf"/>
</dbReference>
<dbReference type="PANTHER" id="PTHR48022:SF49">
    <property type="entry name" value="SUGAR TRANSPORTER, PUTATIVE (AFU_ORTHOLOGUE AFUA_8G01340)-RELATED"/>
    <property type="match status" value="1"/>
</dbReference>
<dbReference type="GO" id="GO:0005351">
    <property type="term" value="F:carbohydrate:proton symporter activity"/>
    <property type="evidence" value="ECO:0007669"/>
    <property type="project" value="TreeGrafter"/>
</dbReference>
<evidence type="ECO:0000256" key="7">
    <source>
        <dbReference type="RuleBase" id="RU003346"/>
    </source>
</evidence>
<dbReference type="PANTHER" id="PTHR48022">
    <property type="entry name" value="PLASTIDIC GLUCOSE TRANSPORTER 4"/>
    <property type="match status" value="1"/>
</dbReference>
<feature type="transmembrane region" description="Helical" evidence="8">
    <location>
        <begin position="438"/>
        <end position="460"/>
    </location>
</feature>
<evidence type="ECO:0000256" key="6">
    <source>
        <dbReference type="ARBA" id="ARBA00023136"/>
    </source>
</evidence>
<evidence type="ECO:0000256" key="8">
    <source>
        <dbReference type="SAM" id="Phobius"/>
    </source>
</evidence>
<proteinExistence type="inferred from homology"/>
<feature type="transmembrane region" description="Helical" evidence="8">
    <location>
        <begin position="541"/>
        <end position="559"/>
    </location>
</feature>
<dbReference type="NCBIfam" id="TIGR00879">
    <property type="entry name" value="SP"/>
    <property type="match status" value="1"/>
</dbReference>